<accession>A0AAV2ZH67</accession>
<reference evidence="2" key="2">
    <citation type="journal article" date="2023" name="Microbiol Resour">
        <title>Decontamination and Annotation of the Draft Genome Sequence of the Oomycete Lagenidium giganteum ARSEF 373.</title>
        <authorList>
            <person name="Morgan W.R."/>
            <person name="Tartar A."/>
        </authorList>
    </citation>
    <scope>NUCLEOTIDE SEQUENCE</scope>
    <source>
        <strain evidence="2">ARSEF 373</strain>
    </source>
</reference>
<evidence type="ECO:0000313" key="2">
    <source>
        <dbReference type="EMBL" id="DBA04950.1"/>
    </source>
</evidence>
<proteinExistence type="predicted"/>
<gene>
    <name evidence="2" type="ORF">N0F65_006952</name>
</gene>
<dbReference type="AlphaFoldDB" id="A0AAV2ZH67"/>
<keyword evidence="3" id="KW-1185">Reference proteome</keyword>
<evidence type="ECO:0000313" key="3">
    <source>
        <dbReference type="Proteomes" id="UP001146120"/>
    </source>
</evidence>
<feature type="compositionally biased region" description="Polar residues" evidence="1">
    <location>
        <begin position="124"/>
        <end position="133"/>
    </location>
</feature>
<dbReference type="EMBL" id="DAKRPA010000004">
    <property type="protein sequence ID" value="DBA04950.1"/>
    <property type="molecule type" value="Genomic_DNA"/>
</dbReference>
<comment type="caution">
    <text evidence="2">The sequence shown here is derived from an EMBL/GenBank/DDBJ whole genome shotgun (WGS) entry which is preliminary data.</text>
</comment>
<reference evidence="2" key="1">
    <citation type="submission" date="2022-11" db="EMBL/GenBank/DDBJ databases">
        <authorList>
            <person name="Morgan W.R."/>
            <person name="Tartar A."/>
        </authorList>
    </citation>
    <scope>NUCLEOTIDE SEQUENCE</scope>
    <source>
        <strain evidence="2">ARSEF 373</strain>
    </source>
</reference>
<evidence type="ECO:0000256" key="1">
    <source>
        <dbReference type="SAM" id="MobiDB-lite"/>
    </source>
</evidence>
<protein>
    <submittedName>
        <fullName evidence="2">Uncharacterized protein</fullName>
    </submittedName>
</protein>
<feature type="non-terminal residue" evidence="2">
    <location>
        <position position="1"/>
    </location>
</feature>
<name>A0AAV2ZH67_9STRA</name>
<organism evidence="2 3">
    <name type="scientific">Lagenidium giganteum</name>
    <dbReference type="NCBI Taxonomy" id="4803"/>
    <lineage>
        <taxon>Eukaryota</taxon>
        <taxon>Sar</taxon>
        <taxon>Stramenopiles</taxon>
        <taxon>Oomycota</taxon>
        <taxon>Peronosporomycetes</taxon>
        <taxon>Pythiales</taxon>
        <taxon>Pythiaceae</taxon>
    </lineage>
</organism>
<dbReference type="Proteomes" id="UP001146120">
    <property type="component" value="Unassembled WGS sequence"/>
</dbReference>
<feature type="region of interest" description="Disordered" evidence="1">
    <location>
        <begin position="74"/>
        <end position="152"/>
    </location>
</feature>
<sequence length="179" mass="19948">NGFFTDNQTKQKAYDRYYNATAKSDFVQGQKLKALINQQALDDASTESLAGLFQQVMVKSRDYDYDQITKKLLKEPPKPIEGDVTAPSKGKKKPSVANMGDVLEDKPAAPKKASPKKTKYVPTVTDTDITMATPTKKGSPKKASSVGEQPPDTPTRISFLFSLLHHKRSRHLFLYQKVN</sequence>